<feature type="transmembrane region" description="Helical" evidence="2">
    <location>
        <begin position="109"/>
        <end position="130"/>
    </location>
</feature>
<comment type="caution">
    <text evidence="3">The sequence shown here is derived from an EMBL/GenBank/DDBJ whole genome shotgun (WGS) entry which is preliminary data.</text>
</comment>
<feature type="region of interest" description="Disordered" evidence="1">
    <location>
        <begin position="129"/>
        <end position="162"/>
    </location>
</feature>
<reference evidence="3 4" key="1">
    <citation type="submission" date="2023-07" db="EMBL/GenBank/DDBJ databases">
        <title>Sorghum-associated microbial communities from plants grown in Nebraska, USA.</title>
        <authorList>
            <person name="Schachtman D."/>
        </authorList>
    </citation>
    <scope>NUCLEOTIDE SEQUENCE [LARGE SCALE GENOMIC DNA]</scope>
    <source>
        <strain evidence="3 4">BE167</strain>
    </source>
</reference>
<evidence type="ECO:0008006" key="5">
    <source>
        <dbReference type="Google" id="ProtNLM"/>
    </source>
</evidence>
<gene>
    <name evidence="3" type="ORF">J2X01_003502</name>
</gene>
<proteinExistence type="predicted"/>
<evidence type="ECO:0000313" key="3">
    <source>
        <dbReference type="EMBL" id="MDR7084194.1"/>
    </source>
</evidence>
<organism evidence="3 4">
    <name type="scientific">Arthrobacter ginsengisoli</name>
    <dbReference type="NCBI Taxonomy" id="1356565"/>
    <lineage>
        <taxon>Bacteria</taxon>
        <taxon>Bacillati</taxon>
        <taxon>Actinomycetota</taxon>
        <taxon>Actinomycetes</taxon>
        <taxon>Micrococcales</taxon>
        <taxon>Micrococcaceae</taxon>
        <taxon>Arthrobacter</taxon>
    </lineage>
</organism>
<protein>
    <recommendedName>
        <fullName evidence="5">DUF3618 domain-containing protein</fullName>
    </recommendedName>
</protein>
<sequence length="162" mass="16785">MRTATPAAQADQVRHLSENLMSQLTKGKEWATPGVEAALQRVVAGLDTGIESASPRIQAGLRRLADELAGGVETLAPRVHEGLKRVSPDAVPVTARGRAKSKRTASRKAWLIAGAVAVAVTAGLAAWRSFRPGDEKPVPSVRVQPASGANPSSDGGPAGVRT</sequence>
<keyword evidence="2" id="KW-0472">Membrane</keyword>
<accession>A0ABU1UG79</accession>
<evidence type="ECO:0000256" key="2">
    <source>
        <dbReference type="SAM" id="Phobius"/>
    </source>
</evidence>
<evidence type="ECO:0000313" key="4">
    <source>
        <dbReference type="Proteomes" id="UP001252243"/>
    </source>
</evidence>
<keyword evidence="2" id="KW-1133">Transmembrane helix</keyword>
<dbReference type="Proteomes" id="UP001252243">
    <property type="component" value="Unassembled WGS sequence"/>
</dbReference>
<dbReference type="EMBL" id="JAVDVQ010000019">
    <property type="protein sequence ID" value="MDR7084194.1"/>
    <property type="molecule type" value="Genomic_DNA"/>
</dbReference>
<keyword evidence="4" id="KW-1185">Reference proteome</keyword>
<evidence type="ECO:0000256" key="1">
    <source>
        <dbReference type="SAM" id="MobiDB-lite"/>
    </source>
</evidence>
<name>A0ABU1UG79_9MICC</name>
<keyword evidence="2" id="KW-0812">Transmembrane</keyword>